<dbReference type="CDD" id="cd00616">
    <property type="entry name" value="AHBA_syn"/>
    <property type="match status" value="1"/>
</dbReference>
<dbReference type="PIRSF" id="PIRSF000390">
    <property type="entry name" value="PLP_StrS"/>
    <property type="match status" value="1"/>
</dbReference>
<name>A0A1R0X6E5_9BACL</name>
<evidence type="ECO:0000313" key="5">
    <source>
        <dbReference type="EMBL" id="OMD30160.1"/>
    </source>
</evidence>
<evidence type="ECO:0000313" key="8">
    <source>
        <dbReference type="Proteomes" id="UP000187465"/>
    </source>
</evidence>
<evidence type="ECO:0000313" key="7">
    <source>
        <dbReference type="Proteomes" id="UP000187323"/>
    </source>
</evidence>
<evidence type="ECO:0000313" key="9">
    <source>
        <dbReference type="Proteomes" id="UP000249163"/>
    </source>
</evidence>
<evidence type="ECO:0000313" key="6">
    <source>
        <dbReference type="EMBL" id="OME18454.1"/>
    </source>
</evidence>
<dbReference type="GO" id="GO:0008483">
    <property type="term" value="F:transaminase activity"/>
    <property type="evidence" value="ECO:0007669"/>
    <property type="project" value="UniProtKB-KW"/>
</dbReference>
<feature type="active site" description="Proton acceptor" evidence="1">
    <location>
        <position position="185"/>
    </location>
</feature>
<reference evidence="7 8" key="1">
    <citation type="submission" date="2016-10" db="EMBL/GenBank/DDBJ databases">
        <title>Paenibacillus species isolates.</title>
        <authorList>
            <person name="Beno S.M."/>
        </authorList>
    </citation>
    <scope>NUCLEOTIDE SEQUENCE [LARGE SCALE GENOMIC DNA]</scope>
    <source>
        <strain evidence="5 8">FSL H7-0604</strain>
        <strain evidence="6 7">FSL H7-0918</strain>
    </source>
</reference>
<evidence type="ECO:0000256" key="2">
    <source>
        <dbReference type="PIRSR" id="PIRSR000390-2"/>
    </source>
</evidence>
<keyword evidence="2 3" id="KW-0663">Pyridoxal phosphate</keyword>
<dbReference type="EMBL" id="MKQP01000027">
    <property type="protein sequence ID" value="OMD30160.1"/>
    <property type="molecule type" value="Genomic_DNA"/>
</dbReference>
<organism evidence="5 8">
    <name type="scientific">Paenibacillus odorifer</name>
    <dbReference type="NCBI Taxonomy" id="189426"/>
    <lineage>
        <taxon>Bacteria</taxon>
        <taxon>Bacillati</taxon>
        <taxon>Bacillota</taxon>
        <taxon>Bacilli</taxon>
        <taxon>Bacillales</taxon>
        <taxon>Paenibacillaceae</taxon>
        <taxon>Paenibacillus</taxon>
    </lineage>
</organism>
<protein>
    <submittedName>
        <fullName evidence="4">DegT/DnrJ/EryC1/StrS family aminotransferase</fullName>
    </submittedName>
</protein>
<dbReference type="SUPFAM" id="SSF53383">
    <property type="entry name" value="PLP-dependent transferases"/>
    <property type="match status" value="1"/>
</dbReference>
<keyword evidence="4" id="KW-0808">Transferase</keyword>
<comment type="similarity">
    <text evidence="3">Belongs to the DegT/DnrJ/EryC1 family.</text>
</comment>
<dbReference type="Pfam" id="PF01041">
    <property type="entry name" value="DegT_DnrJ_EryC1"/>
    <property type="match status" value="1"/>
</dbReference>
<dbReference type="OrthoDB" id="9810913at2"/>
<dbReference type="InterPro" id="IPR015422">
    <property type="entry name" value="PyrdxlP-dep_Trfase_small"/>
</dbReference>
<dbReference type="InterPro" id="IPR000653">
    <property type="entry name" value="DegT/StrS_aminotransferase"/>
</dbReference>
<dbReference type="Gene3D" id="3.90.1150.10">
    <property type="entry name" value="Aspartate Aminotransferase, domain 1"/>
    <property type="match status" value="1"/>
</dbReference>
<dbReference type="Gene3D" id="3.40.640.10">
    <property type="entry name" value="Type I PLP-dependent aspartate aminotransferase-like (Major domain)"/>
    <property type="match status" value="1"/>
</dbReference>
<dbReference type="GO" id="GO:0030170">
    <property type="term" value="F:pyridoxal phosphate binding"/>
    <property type="evidence" value="ECO:0007669"/>
    <property type="project" value="TreeGrafter"/>
</dbReference>
<dbReference type="InterPro" id="IPR015421">
    <property type="entry name" value="PyrdxlP-dep_Trfase_major"/>
</dbReference>
<reference evidence="4 9" key="2">
    <citation type="submission" date="2017-06" db="EMBL/GenBank/DDBJ databases">
        <title>Complete genome sequence of Paenibacillus odorifer CBA7130.</title>
        <authorList>
            <person name="Nam Y.-D."/>
            <person name="Kang J."/>
            <person name="Chung W.-H."/>
        </authorList>
    </citation>
    <scope>NUCLEOTIDE SEQUENCE [LARGE SCALE GENOMIC DNA]</scope>
    <source>
        <strain evidence="4 9">CBA7130</strain>
    </source>
</reference>
<dbReference type="GO" id="GO:0000271">
    <property type="term" value="P:polysaccharide biosynthetic process"/>
    <property type="evidence" value="ECO:0007669"/>
    <property type="project" value="TreeGrafter"/>
</dbReference>
<dbReference type="EMBL" id="MPTO01000015">
    <property type="protein sequence ID" value="OME18454.1"/>
    <property type="molecule type" value="Genomic_DNA"/>
</dbReference>
<accession>A0A1R0X6E5</accession>
<dbReference type="Proteomes" id="UP000187323">
    <property type="component" value="Unassembled WGS sequence"/>
</dbReference>
<dbReference type="Proteomes" id="UP000187465">
    <property type="component" value="Unassembled WGS sequence"/>
</dbReference>
<proteinExistence type="inferred from homology"/>
<dbReference type="InterPro" id="IPR015424">
    <property type="entry name" value="PyrdxlP-dep_Trfase"/>
</dbReference>
<dbReference type="EMBL" id="CP021965">
    <property type="protein sequence ID" value="AWV36671.1"/>
    <property type="molecule type" value="Genomic_DNA"/>
</dbReference>
<evidence type="ECO:0000256" key="3">
    <source>
        <dbReference type="RuleBase" id="RU004508"/>
    </source>
</evidence>
<gene>
    <name evidence="5" type="ORF">BJP51_21525</name>
    <name evidence="6" type="ORF">BSK47_16935</name>
    <name evidence="4" type="ORF">CD191_11450</name>
</gene>
<dbReference type="KEGG" id="pod:PODO_11565"/>
<dbReference type="PANTHER" id="PTHR30244:SF34">
    <property type="entry name" value="DTDP-4-AMINO-4,6-DIDEOXYGALACTOSE TRANSAMINASE"/>
    <property type="match status" value="1"/>
</dbReference>
<dbReference type="Proteomes" id="UP000249163">
    <property type="component" value="Chromosome"/>
</dbReference>
<sequence length="375" mass="41906">MDVPALDIAFSEQERRIIMERIDDCLSRGALSQGRYVQELEERFARYVGVTHAIAVNSGTSAIEAVMRVLEVKGQEVLVPANTFIATASSVLFAGGHVRLVDIDPRTFSVSLAEIKKQATSRTRGVIIVHIGGIVTPEIEEIRQWCDEQGLWLFEDAAHAHGSRMAGKGAGAFGIAGSYSFFATKIITSGEGGIIVTNDHSMAEKLRMFRNHGKPQPWETYHTSLGNNYRMSDITATIALTQFERLDAIIEQREAIANRYTSFFTKNLPDFEIVMPQDRCSWYKYIVIVPLDVDSSDLKDRLKEKGVSLQGEVYATPLHRQPIAASLQFSGEYPLADDYCRRHICLPIYPNLTDQQIDYVLAVFLSVVAELRGQQ</sequence>
<feature type="modified residue" description="N6-(pyridoxal phosphate)lysine" evidence="2">
    <location>
        <position position="185"/>
    </location>
</feature>
<evidence type="ECO:0000313" key="4">
    <source>
        <dbReference type="EMBL" id="AWV36671.1"/>
    </source>
</evidence>
<dbReference type="AlphaFoldDB" id="A0A1R0X6E5"/>
<evidence type="ECO:0000256" key="1">
    <source>
        <dbReference type="PIRSR" id="PIRSR000390-1"/>
    </source>
</evidence>
<keyword evidence="4" id="KW-0032">Aminotransferase</keyword>
<dbReference type="PANTHER" id="PTHR30244">
    <property type="entry name" value="TRANSAMINASE"/>
    <property type="match status" value="1"/>
</dbReference>